<proteinExistence type="predicted"/>
<reference evidence="2 3" key="1">
    <citation type="submission" date="2020-07" db="EMBL/GenBank/DDBJ databases">
        <title>Sequencing the genomes of 1000 actinobacteria strains.</title>
        <authorList>
            <person name="Klenk H.-P."/>
        </authorList>
    </citation>
    <scope>NUCLEOTIDE SEQUENCE [LARGE SCALE GENOMIC DNA]</scope>
    <source>
        <strain evidence="2 3">DSM 29531</strain>
    </source>
</reference>
<sequence>MTRLMRTSKLAKRPVVTMGGEDVAQIKDVVYAAGGGQVGGFTLAGRGLFAGPLKKALAWTSVASLGADAVMIADEDVLESTEAVLDRSASSGGSGGNVLGSQVLTDAGVDLGKVVDVIIEVSQGGSGQCDVVGYEIEASEALGSSGTDVLIPLPDTISVSGEHLIVPASAKDFVGHDLAGFGAAVEQFRAQLKADR</sequence>
<name>A0A853DI68_9MICO</name>
<evidence type="ECO:0000313" key="3">
    <source>
        <dbReference type="Proteomes" id="UP000571817"/>
    </source>
</evidence>
<dbReference type="Pfam" id="PF05239">
    <property type="entry name" value="PRC"/>
    <property type="match status" value="2"/>
</dbReference>
<feature type="domain" description="PRC-barrel" evidence="1">
    <location>
        <begin position="5"/>
        <end position="73"/>
    </location>
</feature>
<dbReference type="InterPro" id="IPR027275">
    <property type="entry name" value="PRC-brl_dom"/>
</dbReference>
<comment type="caution">
    <text evidence="2">The sequence shown here is derived from an EMBL/GenBank/DDBJ whole genome shotgun (WGS) entry which is preliminary data.</text>
</comment>
<dbReference type="AlphaFoldDB" id="A0A853DI68"/>
<dbReference type="SUPFAM" id="SSF50346">
    <property type="entry name" value="PRC-barrel domain"/>
    <property type="match status" value="2"/>
</dbReference>
<dbReference type="InterPro" id="IPR011033">
    <property type="entry name" value="PRC_barrel-like_sf"/>
</dbReference>
<keyword evidence="3" id="KW-1185">Reference proteome</keyword>
<dbReference type="EMBL" id="JACCFW010000001">
    <property type="protein sequence ID" value="NYJ73895.1"/>
    <property type="molecule type" value="Genomic_DNA"/>
</dbReference>
<protein>
    <submittedName>
        <fullName evidence="2">Uncharacterized protein YrrD</fullName>
    </submittedName>
</protein>
<organism evidence="2 3">
    <name type="scientific">Allobranchiibius huperziae</name>
    <dbReference type="NCBI Taxonomy" id="1874116"/>
    <lineage>
        <taxon>Bacteria</taxon>
        <taxon>Bacillati</taxon>
        <taxon>Actinomycetota</taxon>
        <taxon>Actinomycetes</taxon>
        <taxon>Micrococcales</taxon>
        <taxon>Dermacoccaceae</taxon>
        <taxon>Allobranchiibius</taxon>
    </lineage>
</organism>
<gene>
    <name evidence="2" type="ORF">HNR15_000858</name>
</gene>
<dbReference type="Proteomes" id="UP000571817">
    <property type="component" value="Unassembled WGS sequence"/>
</dbReference>
<dbReference type="RefSeq" id="WP_179479422.1">
    <property type="nucleotide sequence ID" value="NZ_JACCFW010000001.1"/>
</dbReference>
<evidence type="ECO:0000313" key="2">
    <source>
        <dbReference type="EMBL" id="NYJ73895.1"/>
    </source>
</evidence>
<feature type="domain" description="PRC-barrel" evidence="1">
    <location>
        <begin position="97"/>
        <end position="171"/>
    </location>
</feature>
<evidence type="ECO:0000259" key="1">
    <source>
        <dbReference type="Pfam" id="PF05239"/>
    </source>
</evidence>
<accession>A0A853DI68</accession>